<evidence type="ECO:0000313" key="2">
    <source>
        <dbReference type="EMBL" id="MBB5718718.1"/>
    </source>
</evidence>
<feature type="transmembrane region" description="Helical" evidence="1">
    <location>
        <begin position="41"/>
        <end position="63"/>
    </location>
</feature>
<evidence type="ECO:0008006" key="4">
    <source>
        <dbReference type="Google" id="ProtNLM"/>
    </source>
</evidence>
<proteinExistence type="predicted"/>
<evidence type="ECO:0000313" key="3">
    <source>
        <dbReference type="Proteomes" id="UP000554342"/>
    </source>
</evidence>
<organism evidence="2 3">
    <name type="scientific">Stakelama sediminis</name>
    <dbReference type="NCBI Taxonomy" id="463200"/>
    <lineage>
        <taxon>Bacteria</taxon>
        <taxon>Pseudomonadati</taxon>
        <taxon>Pseudomonadota</taxon>
        <taxon>Alphaproteobacteria</taxon>
        <taxon>Sphingomonadales</taxon>
        <taxon>Sphingomonadaceae</taxon>
        <taxon>Stakelama</taxon>
    </lineage>
</organism>
<accession>A0A840YYG8</accession>
<dbReference type="EMBL" id="JACIJI010000002">
    <property type="protein sequence ID" value="MBB5718718.1"/>
    <property type="molecule type" value="Genomic_DNA"/>
</dbReference>
<keyword evidence="3" id="KW-1185">Reference proteome</keyword>
<reference evidence="2 3" key="1">
    <citation type="submission" date="2020-08" db="EMBL/GenBank/DDBJ databases">
        <title>Genomic Encyclopedia of Type Strains, Phase IV (KMG-IV): sequencing the most valuable type-strain genomes for metagenomic binning, comparative biology and taxonomic classification.</title>
        <authorList>
            <person name="Goeker M."/>
        </authorList>
    </citation>
    <scope>NUCLEOTIDE SEQUENCE [LARGE SCALE GENOMIC DNA]</scope>
    <source>
        <strain evidence="2 3">DSM 27203</strain>
    </source>
</reference>
<sequence length="80" mass="8868">MNRLLKWTIFGILCLLSWACAVFFLLTTGWASCSVTGHCVMDRLVIGGILLLLPAQVAVAVYLRQREKSAKESDLVTKAR</sequence>
<dbReference type="Proteomes" id="UP000554342">
    <property type="component" value="Unassembled WGS sequence"/>
</dbReference>
<keyword evidence="1" id="KW-0472">Membrane</keyword>
<gene>
    <name evidence="2" type="ORF">FHR23_001641</name>
</gene>
<protein>
    <recommendedName>
        <fullName evidence="4">Lipoprotein</fullName>
    </recommendedName>
</protein>
<name>A0A840YYG8_9SPHN</name>
<keyword evidence="1" id="KW-0812">Transmembrane</keyword>
<dbReference type="AlphaFoldDB" id="A0A840YYG8"/>
<evidence type="ECO:0000256" key="1">
    <source>
        <dbReference type="SAM" id="Phobius"/>
    </source>
</evidence>
<comment type="caution">
    <text evidence="2">The sequence shown here is derived from an EMBL/GenBank/DDBJ whole genome shotgun (WGS) entry which is preliminary data.</text>
</comment>
<keyword evidence="1" id="KW-1133">Transmembrane helix</keyword>
<dbReference type="PROSITE" id="PS51257">
    <property type="entry name" value="PROKAR_LIPOPROTEIN"/>
    <property type="match status" value="1"/>
</dbReference>